<protein>
    <submittedName>
        <fullName evidence="2">Peptidoglycan-binding protein, CsiV</fullName>
    </submittedName>
</protein>
<feature type="chain" id="PRO_5009259301" evidence="1">
    <location>
        <begin position="26"/>
        <end position="187"/>
    </location>
</feature>
<organism evidence="2 3">
    <name type="scientific">Halopseudomonas litoralis</name>
    <dbReference type="NCBI Taxonomy" id="797277"/>
    <lineage>
        <taxon>Bacteria</taxon>
        <taxon>Pseudomonadati</taxon>
        <taxon>Pseudomonadota</taxon>
        <taxon>Gammaproteobacteria</taxon>
        <taxon>Pseudomonadales</taxon>
        <taxon>Pseudomonadaceae</taxon>
        <taxon>Halopseudomonas</taxon>
    </lineage>
</organism>
<dbReference type="Proteomes" id="UP000243426">
    <property type="component" value="Chromosome I"/>
</dbReference>
<dbReference type="EMBL" id="LT629748">
    <property type="protein sequence ID" value="SDS39023.1"/>
    <property type="molecule type" value="Genomic_DNA"/>
</dbReference>
<accession>A0A1H1RTI6</accession>
<dbReference type="Pfam" id="PF10972">
    <property type="entry name" value="CsiV"/>
    <property type="match status" value="1"/>
</dbReference>
<dbReference type="InterPro" id="IPR021241">
    <property type="entry name" value="CsiV"/>
</dbReference>
<evidence type="ECO:0000313" key="2">
    <source>
        <dbReference type="EMBL" id="SDS39023.1"/>
    </source>
</evidence>
<proteinExistence type="predicted"/>
<reference evidence="3" key="1">
    <citation type="submission" date="2016-10" db="EMBL/GenBank/DDBJ databases">
        <authorList>
            <person name="Varghese N."/>
            <person name="Submissions S."/>
        </authorList>
    </citation>
    <scope>NUCLEOTIDE SEQUENCE [LARGE SCALE GENOMIC DNA]</scope>
    <source>
        <strain evidence="3">2SM5</strain>
    </source>
</reference>
<name>A0A1H1RTI6_9GAMM</name>
<keyword evidence="3" id="KW-1185">Reference proteome</keyword>
<sequence>MNPTRLVARLLMTLTLLACSALAQAQYLVEVLVFSQPGAQIVPGASPEYSWDQQAVSLDDTTRSDVRSIDRTRYRLDSQASKLESKGYTIRLHRAWTQPTESGLTVALHQGNSLTGSNADPLYPVQGLISLDGEPLTAKVTFWLNHASEAMAEPISERLQSTRRLRVNEVHYLDHNSMGLLIHISQP</sequence>
<evidence type="ECO:0000313" key="3">
    <source>
        <dbReference type="Proteomes" id="UP000243426"/>
    </source>
</evidence>
<dbReference type="AlphaFoldDB" id="A0A1H1RTI6"/>
<evidence type="ECO:0000256" key="1">
    <source>
        <dbReference type="SAM" id="SignalP"/>
    </source>
</evidence>
<dbReference type="OrthoDB" id="5566524at2"/>
<gene>
    <name evidence="2" type="ORF">SAMN05216198_1844</name>
</gene>
<feature type="signal peptide" evidence="1">
    <location>
        <begin position="1"/>
        <end position="25"/>
    </location>
</feature>
<keyword evidence="1" id="KW-0732">Signal</keyword>
<dbReference type="RefSeq" id="WP_090273033.1">
    <property type="nucleotide sequence ID" value="NZ_LT629748.1"/>
</dbReference>